<organism evidence="10 11">
    <name type="scientific">Geopseudomonas aromaticivorans</name>
    <dbReference type="NCBI Taxonomy" id="2849492"/>
    <lineage>
        <taxon>Bacteria</taxon>
        <taxon>Pseudomonadati</taxon>
        <taxon>Pseudomonadota</taxon>
        <taxon>Gammaproteobacteria</taxon>
        <taxon>Pseudomonadales</taxon>
        <taxon>Pseudomonadaceae</taxon>
        <taxon>Geopseudomonas</taxon>
    </lineage>
</organism>
<evidence type="ECO:0000256" key="7">
    <source>
        <dbReference type="ARBA" id="ARBA00023010"/>
    </source>
</evidence>
<evidence type="ECO:0000256" key="6">
    <source>
        <dbReference type="ARBA" id="ARBA00022989"/>
    </source>
</evidence>
<accession>A0ABS6MWH6</accession>
<evidence type="ECO:0000256" key="8">
    <source>
        <dbReference type="ARBA" id="ARBA00023136"/>
    </source>
</evidence>
<dbReference type="PANTHER" id="PTHR42982:SF1">
    <property type="entry name" value="SEC-INDEPENDENT PROTEIN TRANSLOCASE PROTEIN TATA"/>
    <property type="match status" value="1"/>
</dbReference>
<dbReference type="Proteomes" id="UP000813068">
    <property type="component" value="Unassembled WGS sequence"/>
</dbReference>
<comment type="subunit">
    <text evidence="9">The Tat system comprises two distinct complexes: a TatABC complex, containing multiple copies of TatA, TatB and TatC subunits, and a separate TatA complex, containing only TatA subunits. Substrates initially bind to the TatABC complex, which probably triggers association of the separate TatA complex to form the active translocon.</text>
</comment>
<dbReference type="NCBIfam" id="TIGR01411">
    <property type="entry name" value="tatAE"/>
    <property type="match status" value="1"/>
</dbReference>
<keyword evidence="6 9" id="KW-1133">Transmembrane helix</keyword>
<keyword evidence="7 9" id="KW-0811">Translocation</keyword>
<evidence type="ECO:0000256" key="9">
    <source>
        <dbReference type="HAMAP-Rule" id="MF_00236"/>
    </source>
</evidence>
<comment type="similarity">
    <text evidence="9">Belongs to the TatA/E family.</text>
</comment>
<name>A0ABS6MWH6_9GAMM</name>
<comment type="caution">
    <text evidence="10">The sequence shown here is derived from an EMBL/GenBank/DDBJ whole genome shotgun (WGS) entry which is preliminary data.</text>
</comment>
<dbReference type="InterPro" id="IPR003369">
    <property type="entry name" value="TatA/B/E"/>
</dbReference>
<keyword evidence="8 9" id="KW-0472">Membrane</keyword>
<evidence type="ECO:0000256" key="5">
    <source>
        <dbReference type="ARBA" id="ARBA00022927"/>
    </source>
</evidence>
<dbReference type="PANTHER" id="PTHR42982">
    <property type="entry name" value="SEC-INDEPENDENT PROTEIN TRANSLOCASE PROTEIN TATA"/>
    <property type="match status" value="1"/>
</dbReference>
<keyword evidence="2 9" id="KW-0813">Transport</keyword>
<comment type="subcellular location">
    <subcellularLocation>
        <location evidence="1 9">Cell membrane</location>
        <topology evidence="1 9">Single-pass membrane protein</topology>
    </subcellularLocation>
</comment>
<dbReference type="Pfam" id="PF02416">
    <property type="entry name" value="TatA_B_E"/>
    <property type="match status" value="1"/>
</dbReference>
<sequence length="72" mass="7740">MGFGGISIWQLLIILVIVVMLFGTKRLRTLGGDLGGAIRSFRSSLEEGKDNPSGTCPSTEADGQKFLDVKKI</sequence>
<dbReference type="InterPro" id="IPR006312">
    <property type="entry name" value="TatA/E"/>
</dbReference>
<keyword evidence="4 9" id="KW-0812">Transmembrane</keyword>
<gene>
    <name evidence="9 10" type="primary">tatA</name>
    <name evidence="10" type="ORF">KRX52_10130</name>
</gene>
<protein>
    <recommendedName>
        <fullName evidence="9">Sec-independent protein translocase protein TatA</fullName>
    </recommendedName>
</protein>
<evidence type="ECO:0000256" key="3">
    <source>
        <dbReference type="ARBA" id="ARBA00022475"/>
    </source>
</evidence>
<keyword evidence="5 9" id="KW-0653">Protein transport</keyword>
<keyword evidence="11" id="KW-1185">Reference proteome</keyword>
<evidence type="ECO:0000313" key="11">
    <source>
        <dbReference type="Proteomes" id="UP000813068"/>
    </source>
</evidence>
<feature type="transmembrane region" description="Helical" evidence="9">
    <location>
        <begin position="6"/>
        <end position="24"/>
    </location>
</feature>
<dbReference type="HAMAP" id="MF_00236">
    <property type="entry name" value="TatA_E"/>
    <property type="match status" value="1"/>
</dbReference>
<evidence type="ECO:0000313" key="10">
    <source>
        <dbReference type="EMBL" id="MBV2133160.1"/>
    </source>
</evidence>
<proteinExistence type="inferred from homology"/>
<comment type="function">
    <text evidence="9">Part of the twin-arginine translocation (Tat) system that transports large folded proteins containing a characteristic twin-arginine motif in their signal peptide across membranes. TatA could form the protein-conducting channel of the Tat system.</text>
</comment>
<reference evidence="10 11" key="1">
    <citation type="submission" date="2021-06" db="EMBL/GenBank/DDBJ databases">
        <title>Differences between aerobic and microaerobic xylene degrading microbial communities.</title>
        <authorList>
            <person name="Banerjee S."/>
            <person name="Tancsics A."/>
        </authorList>
    </citation>
    <scope>NUCLEOTIDE SEQUENCE [LARGE SCALE GENOMIC DNA]</scope>
    <source>
        <strain evidence="10 11">MAP12</strain>
    </source>
</reference>
<evidence type="ECO:0000256" key="2">
    <source>
        <dbReference type="ARBA" id="ARBA00022448"/>
    </source>
</evidence>
<dbReference type="EMBL" id="JAHRGL010000021">
    <property type="protein sequence ID" value="MBV2133160.1"/>
    <property type="molecule type" value="Genomic_DNA"/>
</dbReference>
<evidence type="ECO:0000256" key="1">
    <source>
        <dbReference type="ARBA" id="ARBA00004162"/>
    </source>
</evidence>
<keyword evidence="3 9" id="KW-1003">Cell membrane</keyword>
<dbReference type="RefSeq" id="WP_217681625.1">
    <property type="nucleotide sequence ID" value="NZ_JAHRGL010000021.1"/>
</dbReference>
<evidence type="ECO:0000256" key="4">
    <source>
        <dbReference type="ARBA" id="ARBA00022692"/>
    </source>
</evidence>